<sequence length="50" mass="5552">MANSHNTDDIHHIAPSQLLSATKTSFFMSESHKNTDAGINKAFFAHLFYG</sequence>
<reference evidence="1 2" key="1">
    <citation type="submission" date="2018-11" db="EMBL/GenBank/DDBJ databases">
        <title>Genomic Encyclopedia of Type Strains, Phase IV (KMG-IV): sequencing the most valuable type-strain genomes for metagenomic binning, comparative biology and taxonomic classification.</title>
        <authorList>
            <person name="Goeker M."/>
        </authorList>
    </citation>
    <scope>NUCLEOTIDE SEQUENCE [LARGE SCALE GENOMIC DNA]</scope>
    <source>
        <strain evidence="1 2">DSM 100316</strain>
    </source>
</reference>
<keyword evidence="2" id="KW-1185">Reference proteome</keyword>
<dbReference type="EMBL" id="RKHR01000004">
    <property type="protein sequence ID" value="ROS01866.1"/>
    <property type="molecule type" value="Genomic_DNA"/>
</dbReference>
<protein>
    <submittedName>
        <fullName evidence="1">Uncharacterized protein</fullName>
    </submittedName>
</protein>
<organism evidence="1 2">
    <name type="scientific">Sinobacterium caligoides</name>
    <dbReference type="NCBI Taxonomy" id="933926"/>
    <lineage>
        <taxon>Bacteria</taxon>
        <taxon>Pseudomonadati</taxon>
        <taxon>Pseudomonadota</taxon>
        <taxon>Gammaproteobacteria</taxon>
        <taxon>Cellvibrionales</taxon>
        <taxon>Spongiibacteraceae</taxon>
        <taxon>Sinobacterium</taxon>
    </lineage>
</organism>
<comment type="caution">
    <text evidence="1">The sequence shown here is derived from an EMBL/GenBank/DDBJ whole genome shotgun (WGS) entry which is preliminary data.</text>
</comment>
<name>A0A3N2DPY1_9GAMM</name>
<proteinExistence type="predicted"/>
<dbReference type="AlphaFoldDB" id="A0A3N2DPY1"/>
<gene>
    <name evidence="1" type="ORF">EDC56_2315</name>
</gene>
<dbReference type="Proteomes" id="UP000275394">
    <property type="component" value="Unassembled WGS sequence"/>
</dbReference>
<evidence type="ECO:0000313" key="1">
    <source>
        <dbReference type="EMBL" id="ROS01866.1"/>
    </source>
</evidence>
<evidence type="ECO:0000313" key="2">
    <source>
        <dbReference type="Proteomes" id="UP000275394"/>
    </source>
</evidence>
<accession>A0A3N2DPY1</accession>